<reference evidence="2 3" key="1">
    <citation type="submission" date="2023-07" db="EMBL/GenBank/DDBJ databases">
        <title>Description of novel actinomycetes strains, isolated from tidal flat sediment.</title>
        <authorList>
            <person name="Lu C."/>
        </authorList>
    </citation>
    <scope>NUCLEOTIDE SEQUENCE [LARGE SCALE GENOMIC DNA]</scope>
    <source>
        <strain evidence="2 3">SYSU T00b441</strain>
    </source>
</reference>
<comment type="caution">
    <text evidence="2">The sequence shown here is derived from an EMBL/GenBank/DDBJ whole genome shotgun (WGS) entry which is preliminary data.</text>
</comment>
<evidence type="ECO:0000256" key="1">
    <source>
        <dbReference type="SAM" id="MobiDB-lite"/>
    </source>
</evidence>
<dbReference type="RefSeq" id="WP_304600209.1">
    <property type="nucleotide sequence ID" value="NZ_JAUQYO010000001.1"/>
</dbReference>
<accession>A0ABT9DBH9</accession>
<protein>
    <submittedName>
        <fullName evidence="2">Uncharacterized protein</fullName>
    </submittedName>
</protein>
<organism evidence="2 3">
    <name type="scientific">Actinotalea lenta</name>
    <dbReference type="NCBI Taxonomy" id="3064654"/>
    <lineage>
        <taxon>Bacteria</taxon>
        <taxon>Bacillati</taxon>
        <taxon>Actinomycetota</taxon>
        <taxon>Actinomycetes</taxon>
        <taxon>Micrococcales</taxon>
        <taxon>Cellulomonadaceae</taxon>
        <taxon>Actinotalea</taxon>
    </lineage>
</organism>
<sequence>MTLTPWGPALDAEVAYRHDQVRDAWRRPAPRHRTPRRDAVRHPAPAQPEAGARRSTLRGSEACPTS</sequence>
<proteinExistence type="predicted"/>
<feature type="region of interest" description="Disordered" evidence="1">
    <location>
        <begin position="23"/>
        <end position="66"/>
    </location>
</feature>
<name>A0ABT9DBH9_9CELL</name>
<dbReference type="Proteomes" id="UP001232536">
    <property type="component" value="Unassembled WGS sequence"/>
</dbReference>
<keyword evidence="3" id="KW-1185">Reference proteome</keyword>
<evidence type="ECO:0000313" key="2">
    <source>
        <dbReference type="EMBL" id="MDO8106558.1"/>
    </source>
</evidence>
<gene>
    <name evidence="2" type="ORF">Q6348_05035</name>
</gene>
<dbReference type="EMBL" id="JAUQYP010000001">
    <property type="protein sequence ID" value="MDO8106558.1"/>
    <property type="molecule type" value="Genomic_DNA"/>
</dbReference>
<evidence type="ECO:0000313" key="3">
    <source>
        <dbReference type="Proteomes" id="UP001232536"/>
    </source>
</evidence>